<feature type="transmembrane region" description="Helical" evidence="1">
    <location>
        <begin position="75"/>
        <end position="94"/>
    </location>
</feature>
<evidence type="ECO:0000313" key="2">
    <source>
        <dbReference type="EMBL" id="QOV87767.1"/>
    </source>
</evidence>
<evidence type="ECO:0000313" key="3">
    <source>
        <dbReference type="Proteomes" id="UP000593765"/>
    </source>
</evidence>
<evidence type="ECO:0000256" key="1">
    <source>
        <dbReference type="SAM" id="Phobius"/>
    </source>
</evidence>
<keyword evidence="3" id="KW-1185">Reference proteome</keyword>
<organism evidence="2 3">
    <name type="scientific">Humisphaera borealis</name>
    <dbReference type="NCBI Taxonomy" id="2807512"/>
    <lineage>
        <taxon>Bacteria</taxon>
        <taxon>Pseudomonadati</taxon>
        <taxon>Planctomycetota</taxon>
        <taxon>Phycisphaerae</taxon>
        <taxon>Tepidisphaerales</taxon>
        <taxon>Tepidisphaeraceae</taxon>
        <taxon>Humisphaera</taxon>
    </lineage>
</organism>
<accession>A0A7M2WQG5</accession>
<protein>
    <submittedName>
        <fullName evidence="2">Uncharacterized protein</fullName>
    </submittedName>
</protein>
<proteinExistence type="predicted"/>
<dbReference type="RefSeq" id="WP_206290677.1">
    <property type="nucleotide sequence ID" value="NZ_CP063458.1"/>
</dbReference>
<keyword evidence="1" id="KW-0812">Transmembrane</keyword>
<sequence length="194" mass="20787">MTALQYDTPLGVGQVRVHAPSSRELYIEVGPPPAAQQVIALAPLGLLFLLLGTALGLFTYSAIFRPAAIPYSKLLLIPTIVAMGFAAMELAAALRRWSVPSKLSVIGGTFQFAYPSPRSAPEEVDAMLIRRISVVTARSRVLRRSVSALEIGLAAASGRRTGPRFLLFRGYPKRTLDELSDLLGPALGMNAVAQ</sequence>
<gene>
    <name evidence="2" type="ORF">IPV69_15915</name>
</gene>
<name>A0A7M2WQG5_9BACT</name>
<dbReference type="AlphaFoldDB" id="A0A7M2WQG5"/>
<keyword evidence="1" id="KW-1133">Transmembrane helix</keyword>
<dbReference type="Proteomes" id="UP000593765">
    <property type="component" value="Chromosome"/>
</dbReference>
<reference evidence="2 3" key="1">
    <citation type="submission" date="2020-10" db="EMBL/GenBank/DDBJ databases">
        <title>Wide distribution of Phycisphaera-like planctomycetes from WD2101 soil group in peatlands and genome analysis of the first cultivated representative.</title>
        <authorList>
            <person name="Dedysh S.N."/>
            <person name="Beletsky A.V."/>
            <person name="Ivanova A."/>
            <person name="Kulichevskaya I.S."/>
            <person name="Suzina N.E."/>
            <person name="Philippov D.A."/>
            <person name="Rakitin A.L."/>
            <person name="Mardanov A.V."/>
            <person name="Ravin N.V."/>
        </authorList>
    </citation>
    <scope>NUCLEOTIDE SEQUENCE [LARGE SCALE GENOMIC DNA]</scope>
    <source>
        <strain evidence="2 3">M1803</strain>
    </source>
</reference>
<keyword evidence="1" id="KW-0472">Membrane</keyword>
<dbReference type="EMBL" id="CP063458">
    <property type="protein sequence ID" value="QOV87767.1"/>
    <property type="molecule type" value="Genomic_DNA"/>
</dbReference>
<feature type="transmembrane region" description="Helical" evidence="1">
    <location>
        <begin position="38"/>
        <end position="63"/>
    </location>
</feature>
<dbReference type="KEGG" id="hbs:IPV69_15915"/>